<evidence type="ECO:0000313" key="4">
    <source>
        <dbReference type="Proteomes" id="UP000282087"/>
    </source>
</evidence>
<comment type="caution">
    <text evidence="3">The sequence shown here is derived from an EMBL/GenBank/DDBJ whole genome shotgun (WGS) entry which is preliminary data.</text>
</comment>
<keyword evidence="4" id="KW-1185">Reference proteome</keyword>
<feature type="chain" id="PRO_5018329425" description="RxLR effector protein" evidence="2">
    <location>
        <begin position="20"/>
        <end position="361"/>
    </location>
</feature>
<feature type="compositionally biased region" description="Acidic residues" evidence="1">
    <location>
        <begin position="115"/>
        <end position="124"/>
    </location>
</feature>
<feature type="compositionally biased region" description="Basic and acidic residues" evidence="1">
    <location>
        <begin position="249"/>
        <end position="259"/>
    </location>
</feature>
<protein>
    <recommendedName>
        <fullName evidence="5">RxLR effector protein</fullName>
    </recommendedName>
</protein>
<feature type="compositionally biased region" description="Basic and acidic residues" evidence="1">
    <location>
        <begin position="309"/>
        <end position="318"/>
    </location>
</feature>
<dbReference type="AlphaFoldDB" id="A0A3M6V745"/>
<name>A0A3M6V745_9STRA</name>
<sequence>MKVFTGLLVVALAVTSSYAEKSKNLRASAIEEDDTAIEDSQDSEISEEELIVNAADFTGPGGKLNIMDVIGEEKGKVPMMSIFKAYFGSSIKDVEDDDSASENHKKDPKQKADLKDDEDDDDDTWLPKTKSKIDDVNLTDDNPSKDNKAADSGNNEFPWKSSKSLKNKGDLDDNDQEDSNEMDDTNGQVNTKVGGTGETSLGGGKDVNVKGSSPIEDSNDLFNDTNVKKGKSDTLGEGTGEGLQGSDLFKSDKKVKEPLSDENQEEAIGTNVKGGQVDTKVGRTGETSLEGGKDVNVKGSLLEVDQDDSNDKESKSDPNELNGLNSKGKKTMSDEENVNQDMLQVENEDDEDTKPSKKTAP</sequence>
<feature type="compositionally biased region" description="Basic and acidic residues" evidence="1">
    <location>
        <begin position="101"/>
        <end position="114"/>
    </location>
</feature>
<evidence type="ECO:0000256" key="1">
    <source>
        <dbReference type="SAM" id="MobiDB-lite"/>
    </source>
</evidence>
<keyword evidence="2" id="KW-0732">Signal</keyword>
<dbReference type="VEuPathDB" id="FungiDB:DD237_007139"/>
<accession>A0A3M6V745</accession>
<dbReference type="Proteomes" id="UP000282087">
    <property type="component" value="Unassembled WGS sequence"/>
</dbReference>
<reference evidence="3 4" key="1">
    <citation type="submission" date="2018-06" db="EMBL/GenBank/DDBJ databases">
        <title>Comparative genomics of downy mildews reveals potential adaptations to biotrophy.</title>
        <authorList>
            <person name="Fletcher K."/>
            <person name="Klosterman S.J."/>
            <person name="Derevnina L."/>
            <person name="Martin F."/>
            <person name="Koike S."/>
            <person name="Reyes Chin-Wo S."/>
            <person name="Mou B."/>
            <person name="Michelmore R."/>
        </authorList>
    </citation>
    <scope>NUCLEOTIDE SEQUENCE [LARGE SCALE GENOMIC DNA]</scope>
    <source>
        <strain evidence="3 4">R14</strain>
    </source>
</reference>
<feature type="signal peptide" evidence="2">
    <location>
        <begin position="1"/>
        <end position="19"/>
    </location>
</feature>
<evidence type="ECO:0008006" key="5">
    <source>
        <dbReference type="Google" id="ProtNLM"/>
    </source>
</evidence>
<evidence type="ECO:0000256" key="2">
    <source>
        <dbReference type="SAM" id="SignalP"/>
    </source>
</evidence>
<proteinExistence type="predicted"/>
<organism evidence="3 4">
    <name type="scientific">Peronospora effusa</name>
    <dbReference type="NCBI Taxonomy" id="542832"/>
    <lineage>
        <taxon>Eukaryota</taxon>
        <taxon>Sar</taxon>
        <taxon>Stramenopiles</taxon>
        <taxon>Oomycota</taxon>
        <taxon>Peronosporomycetes</taxon>
        <taxon>Peronosporales</taxon>
        <taxon>Peronosporaceae</taxon>
        <taxon>Peronospora</taxon>
    </lineage>
</organism>
<feature type="compositionally biased region" description="Gly residues" evidence="1">
    <location>
        <begin position="194"/>
        <end position="205"/>
    </location>
</feature>
<feature type="compositionally biased region" description="Acidic residues" evidence="1">
    <location>
        <begin position="172"/>
        <end position="184"/>
    </location>
</feature>
<gene>
    <name evidence="3" type="ORF">DD238_008553</name>
</gene>
<evidence type="ECO:0000313" key="3">
    <source>
        <dbReference type="EMBL" id="RMX61999.1"/>
    </source>
</evidence>
<dbReference type="EMBL" id="QLLG01000825">
    <property type="protein sequence ID" value="RMX61999.1"/>
    <property type="molecule type" value="Genomic_DNA"/>
</dbReference>
<feature type="region of interest" description="Disordered" evidence="1">
    <location>
        <begin position="93"/>
        <end position="361"/>
    </location>
</feature>